<keyword evidence="3" id="KW-1185">Reference proteome</keyword>
<dbReference type="PANTHER" id="PTHR40788">
    <property type="entry name" value="CLR5 DOMAIN-CONTAINING PROTEIN-RELATED"/>
    <property type="match status" value="1"/>
</dbReference>
<dbReference type="Proteomes" id="UP001316803">
    <property type="component" value="Unassembled WGS sequence"/>
</dbReference>
<dbReference type="PANTHER" id="PTHR40788:SF2">
    <property type="entry name" value="CLR5 DOMAIN-CONTAINING PROTEIN"/>
    <property type="match status" value="1"/>
</dbReference>
<evidence type="ECO:0000256" key="1">
    <source>
        <dbReference type="SAM" id="MobiDB-lite"/>
    </source>
</evidence>
<reference evidence="2 3" key="1">
    <citation type="submission" date="2022-12" db="EMBL/GenBank/DDBJ databases">
        <title>Genomic features and morphological characterization of a novel Knufia sp. strain isolated from spacecraft assembly facility.</title>
        <authorList>
            <person name="Teixeira M."/>
            <person name="Chander A.M."/>
            <person name="Stajich J.E."/>
            <person name="Venkateswaran K."/>
        </authorList>
    </citation>
    <scope>NUCLEOTIDE SEQUENCE [LARGE SCALE GENOMIC DNA]</scope>
    <source>
        <strain evidence="2 3">FJI-L2-BK-P2</strain>
    </source>
</reference>
<feature type="compositionally biased region" description="Low complexity" evidence="1">
    <location>
        <begin position="703"/>
        <end position="717"/>
    </location>
</feature>
<feature type="region of interest" description="Disordered" evidence="1">
    <location>
        <begin position="686"/>
        <end position="723"/>
    </location>
</feature>
<comment type="caution">
    <text evidence="2">The sequence shown here is derived from an EMBL/GenBank/DDBJ whole genome shotgun (WGS) entry which is preliminary data.</text>
</comment>
<evidence type="ECO:0000313" key="3">
    <source>
        <dbReference type="Proteomes" id="UP001316803"/>
    </source>
</evidence>
<protein>
    <submittedName>
        <fullName evidence="2">Uncharacterized protein</fullName>
    </submittedName>
</protein>
<dbReference type="EMBL" id="JAKLMC020000041">
    <property type="protein sequence ID" value="KAK5948942.1"/>
    <property type="molecule type" value="Genomic_DNA"/>
</dbReference>
<organism evidence="2 3">
    <name type="scientific">Knufia fluminis</name>
    <dbReference type="NCBI Taxonomy" id="191047"/>
    <lineage>
        <taxon>Eukaryota</taxon>
        <taxon>Fungi</taxon>
        <taxon>Dikarya</taxon>
        <taxon>Ascomycota</taxon>
        <taxon>Pezizomycotina</taxon>
        <taxon>Eurotiomycetes</taxon>
        <taxon>Chaetothyriomycetidae</taxon>
        <taxon>Chaetothyriales</taxon>
        <taxon>Trichomeriaceae</taxon>
        <taxon>Knufia</taxon>
    </lineage>
</organism>
<evidence type="ECO:0000313" key="2">
    <source>
        <dbReference type="EMBL" id="KAK5948942.1"/>
    </source>
</evidence>
<accession>A0AAN8EEQ1</accession>
<dbReference type="AlphaFoldDB" id="A0AAN8EEQ1"/>
<proteinExistence type="predicted"/>
<gene>
    <name evidence="2" type="ORF">OHC33_010028</name>
</gene>
<sequence>MDFPGRDWTDAERDDFYSNPEAMLRALGAGVPGGLPMPEFTTAKEVRQIARPRSAKVIANHELLGAILDRHEATIQKRWTKKTKGQRLKILLSAWPDMSISHRPDFAAMQREHNAQRLGSQHRDAFLFPYINQEDLSKTKTLPLFLHARGRHQPCEFSMSGFEAIHLGITSKAIVPVFLNEYAMMFTGRDTAGKYGELLSWDDHPDAFDWMHQRIGTLPGEGLLILEIQDRILQFLVKCCQEILHDLGPQQLASEEYPIQPDFQPPSENDSAGFSSLTVMAMEAPYRAPAALDWPRVGSLLAAKKAAAEDHVWYLREDPSYFADCVLEYKEHRQELVKDTHGQAHPVFKYRQNDVFWGRVVGNVVTNAYLSLEVWSELHSQATKLQDLELDHRNDIKQGEALPEQYLEAILKFQHYLKQAAKGPLGLLKHSVVGSPAFRSMFVRIPPENITTPNIQVKQKSGLRLDKEVTHLMLLLRTLWEDDEGPFLMGMTNVVDELQRLLQSEPKANEMISSFLAEVIGDLSISCECLRQLETYQPWAATFENALVNREDGIKRQFAEVTAPWGAMMAALKSVEGISHHGNPEVGKFRYPIEKRKTKENVEQLRSAEQSLDRFWENVDRITSRARGFQDLATGTLLAQERVLRRTPEWTQPGKKDGSTAEVQVEELYKPLSELYFELERRTGHKTERLEVPKQKKKEKTKGTSSAATASGPDGTAQDTTDAQPTFAVDNRALKVFRTLFYTPSLTATPGEVSWTDFLHALTSTGFAAEKLYGSVWQFSPQSLDVERSIQFHEPHPSGKLAYRVARRLGRRLSRAYGWDGKMFVLAEKKSQDSA</sequence>
<name>A0AAN8EEQ1_9EURO</name>